<dbReference type="InterPro" id="IPR036457">
    <property type="entry name" value="PPM-type-like_dom_sf"/>
</dbReference>
<dbReference type="PROSITE" id="PS50011">
    <property type="entry name" value="PROTEIN_KINASE_DOM"/>
    <property type="match status" value="1"/>
</dbReference>
<comment type="cofactor">
    <cofactor evidence="1">
        <name>Mg(2+)</name>
        <dbReference type="ChEBI" id="CHEBI:18420"/>
    </cofactor>
</comment>
<feature type="region of interest" description="Disordered" evidence="18">
    <location>
        <begin position="842"/>
        <end position="873"/>
    </location>
</feature>
<evidence type="ECO:0000256" key="17">
    <source>
        <dbReference type="RuleBase" id="RU003465"/>
    </source>
</evidence>
<proteinExistence type="inferred from homology"/>
<feature type="compositionally biased region" description="Low complexity" evidence="18">
    <location>
        <begin position="464"/>
        <end position="476"/>
    </location>
</feature>
<dbReference type="PROSITE" id="PS51746">
    <property type="entry name" value="PPM_2"/>
    <property type="match status" value="1"/>
</dbReference>
<evidence type="ECO:0000256" key="4">
    <source>
        <dbReference type="ARBA" id="ARBA00022527"/>
    </source>
</evidence>
<name>A0A7S2WCW2_9STRA</name>
<evidence type="ECO:0000256" key="11">
    <source>
        <dbReference type="ARBA" id="ARBA00022840"/>
    </source>
</evidence>
<dbReference type="EMBL" id="HBHK01010430">
    <property type="protein sequence ID" value="CAD9679339.1"/>
    <property type="molecule type" value="Transcribed_RNA"/>
</dbReference>
<dbReference type="AlphaFoldDB" id="A0A7S2WCW2"/>
<dbReference type="InterPro" id="IPR018490">
    <property type="entry name" value="cNMP-bd_dom_sf"/>
</dbReference>
<dbReference type="SMART" id="SM00331">
    <property type="entry name" value="PP2C_SIG"/>
    <property type="match status" value="1"/>
</dbReference>
<dbReference type="EMBL" id="HBHK01010431">
    <property type="protein sequence ID" value="CAD9679342.1"/>
    <property type="molecule type" value="Transcribed_RNA"/>
</dbReference>
<feature type="compositionally biased region" description="Polar residues" evidence="18">
    <location>
        <begin position="842"/>
        <end position="868"/>
    </location>
</feature>
<dbReference type="CDD" id="cd14008">
    <property type="entry name" value="STKc_LKB1_CaMKK"/>
    <property type="match status" value="1"/>
</dbReference>
<evidence type="ECO:0000313" key="22">
    <source>
        <dbReference type="EMBL" id="CAD9679336.1"/>
    </source>
</evidence>
<dbReference type="InterPro" id="IPR018488">
    <property type="entry name" value="cNMP-bd_CS"/>
</dbReference>
<dbReference type="SUPFAM" id="SSF51206">
    <property type="entry name" value="cAMP-binding domain-like"/>
    <property type="match status" value="2"/>
</dbReference>
<keyword evidence="14" id="KW-0142">cGMP-binding</keyword>
<evidence type="ECO:0000256" key="15">
    <source>
        <dbReference type="ARBA" id="ARBA00024113"/>
    </source>
</evidence>
<dbReference type="SMART" id="SM00332">
    <property type="entry name" value="PP2Cc"/>
    <property type="match status" value="1"/>
</dbReference>
<keyword evidence="11 16" id="KW-0067">ATP-binding</keyword>
<dbReference type="CDD" id="cd00143">
    <property type="entry name" value="PP2Cc"/>
    <property type="match status" value="1"/>
</dbReference>
<keyword evidence="7" id="KW-0479">Metal-binding</keyword>
<dbReference type="GO" id="GO:0004691">
    <property type="term" value="F:cAMP-dependent protein kinase activity"/>
    <property type="evidence" value="ECO:0007669"/>
    <property type="project" value="TreeGrafter"/>
</dbReference>
<evidence type="ECO:0000256" key="18">
    <source>
        <dbReference type="SAM" id="MobiDB-lite"/>
    </source>
</evidence>
<evidence type="ECO:0000256" key="13">
    <source>
        <dbReference type="ARBA" id="ARBA00022912"/>
    </source>
</evidence>
<evidence type="ECO:0000256" key="6">
    <source>
        <dbReference type="ARBA" id="ARBA00022679"/>
    </source>
</evidence>
<dbReference type="FunFam" id="3.30.200.20:FF:000042">
    <property type="entry name" value="Aurora kinase A"/>
    <property type="match status" value="1"/>
</dbReference>
<dbReference type="InterPro" id="IPR008271">
    <property type="entry name" value="Ser/Thr_kinase_AS"/>
</dbReference>
<evidence type="ECO:0000256" key="10">
    <source>
        <dbReference type="ARBA" id="ARBA00022801"/>
    </source>
</evidence>
<evidence type="ECO:0000256" key="14">
    <source>
        <dbReference type="ARBA" id="ARBA00022992"/>
    </source>
</evidence>
<feature type="region of interest" description="Disordered" evidence="18">
    <location>
        <begin position="134"/>
        <end position="166"/>
    </location>
</feature>
<evidence type="ECO:0000259" key="19">
    <source>
        <dbReference type="PROSITE" id="PS50011"/>
    </source>
</evidence>
<dbReference type="SUPFAM" id="SSF56112">
    <property type="entry name" value="Protein kinase-like (PK-like)"/>
    <property type="match status" value="1"/>
</dbReference>
<evidence type="ECO:0000256" key="9">
    <source>
        <dbReference type="ARBA" id="ARBA00022777"/>
    </source>
</evidence>
<protein>
    <recommendedName>
        <fullName evidence="15">cGMP-dependent protein kinase</fullName>
    </recommendedName>
</protein>
<evidence type="ECO:0000259" key="21">
    <source>
        <dbReference type="PROSITE" id="PS51746"/>
    </source>
</evidence>
<evidence type="ECO:0000256" key="12">
    <source>
        <dbReference type="ARBA" id="ARBA00022842"/>
    </source>
</evidence>
<evidence type="ECO:0000256" key="16">
    <source>
        <dbReference type="PROSITE-ProRule" id="PRU10141"/>
    </source>
</evidence>
<evidence type="ECO:0000313" key="23">
    <source>
        <dbReference type="EMBL" id="CAD9679339.1"/>
    </source>
</evidence>
<dbReference type="PROSITE" id="PS01032">
    <property type="entry name" value="PPM_1"/>
    <property type="match status" value="1"/>
</dbReference>
<evidence type="ECO:0000256" key="1">
    <source>
        <dbReference type="ARBA" id="ARBA00001946"/>
    </source>
</evidence>
<keyword evidence="12" id="KW-0460">Magnesium</keyword>
<evidence type="ECO:0000256" key="7">
    <source>
        <dbReference type="ARBA" id="ARBA00022723"/>
    </source>
</evidence>
<dbReference type="Gene3D" id="3.60.40.10">
    <property type="entry name" value="PPM-type phosphatase domain"/>
    <property type="match status" value="1"/>
</dbReference>
<feature type="domain" description="Cyclic nucleotide-binding" evidence="20">
    <location>
        <begin position="202"/>
        <end position="304"/>
    </location>
</feature>
<feature type="region of interest" description="Disordered" evidence="18">
    <location>
        <begin position="437"/>
        <end position="479"/>
    </location>
</feature>
<dbReference type="PRINTS" id="PR00103">
    <property type="entry name" value="CAMPKINASE"/>
</dbReference>
<dbReference type="PROSITE" id="PS50042">
    <property type="entry name" value="CNMP_BINDING_3"/>
    <property type="match status" value="2"/>
</dbReference>
<evidence type="ECO:0000259" key="20">
    <source>
        <dbReference type="PROSITE" id="PS50042"/>
    </source>
</evidence>
<dbReference type="PROSITE" id="PS00888">
    <property type="entry name" value="CNMP_BINDING_1"/>
    <property type="match status" value="2"/>
</dbReference>
<dbReference type="SMART" id="SM00220">
    <property type="entry name" value="S_TKc"/>
    <property type="match status" value="1"/>
</dbReference>
<feature type="compositionally biased region" description="Acidic residues" evidence="18">
    <location>
        <begin position="23"/>
        <end position="32"/>
    </location>
</feature>
<evidence type="ECO:0000313" key="24">
    <source>
        <dbReference type="EMBL" id="CAD9679342.1"/>
    </source>
</evidence>
<dbReference type="InterPro" id="IPR001932">
    <property type="entry name" value="PPM-type_phosphatase-like_dom"/>
</dbReference>
<evidence type="ECO:0000256" key="3">
    <source>
        <dbReference type="ARBA" id="ARBA00022490"/>
    </source>
</evidence>
<feature type="region of interest" description="Disordered" evidence="18">
    <location>
        <begin position="888"/>
        <end position="921"/>
    </location>
</feature>
<dbReference type="PROSITE" id="PS00108">
    <property type="entry name" value="PROTEIN_KINASE_ST"/>
    <property type="match status" value="1"/>
</dbReference>
<dbReference type="SUPFAM" id="SSF81606">
    <property type="entry name" value="PP2C-like"/>
    <property type="match status" value="1"/>
</dbReference>
<feature type="compositionally biased region" description="Basic residues" evidence="18">
    <location>
        <begin position="437"/>
        <end position="447"/>
    </location>
</feature>
<organism evidence="23">
    <name type="scientific">Mucochytrium quahogii</name>
    <dbReference type="NCBI Taxonomy" id="96639"/>
    <lineage>
        <taxon>Eukaryota</taxon>
        <taxon>Sar</taxon>
        <taxon>Stramenopiles</taxon>
        <taxon>Bigyra</taxon>
        <taxon>Labyrinthulomycetes</taxon>
        <taxon>Thraustochytrida</taxon>
        <taxon>Thraustochytriidae</taxon>
        <taxon>Mucochytrium</taxon>
    </lineage>
</organism>
<keyword evidence="6" id="KW-0808">Transferase</keyword>
<dbReference type="Gene3D" id="2.60.120.10">
    <property type="entry name" value="Jelly Rolls"/>
    <property type="match status" value="2"/>
</dbReference>
<keyword evidence="13 17" id="KW-0904">Protein phosphatase</keyword>
<feature type="compositionally biased region" description="Acidic residues" evidence="18">
    <location>
        <begin position="889"/>
        <end position="907"/>
    </location>
</feature>
<dbReference type="PANTHER" id="PTHR24353:SF37">
    <property type="entry name" value="CAMP-DEPENDENT PROTEIN KINASE CATALYTIC SUBUNIT PRKX"/>
    <property type="match status" value="1"/>
</dbReference>
<dbReference type="PANTHER" id="PTHR24353">
    <property type="entry name" value="CYCLIC NUCLEOTIDE-DEPENDENT PROTEIN KINASE"/>
    <property type="match status" value="1"/>
</dbReference>
<dbReference type="InterPro" id="IPR000222">
    <property type="entry name" value="PP2C_BS"/>
</dbReference>
<dbReference type="Pfam" id="PF00481">
    <property type="entry name" value="PP2C"/>
    <property type="match status" value="1"/>
</dbReference>
<dbReference type="InterPro" id="IPR014710">
    <property type="entry name" value="RmlC-like_jellyroll"/>
</dbReference>
<dbReference type="GO" id="GO:0030553">
    <property type="term" value="F:cGMP binding"/>
    <property type="evidence" value="ECO:0007669"/>
    <property type="project" value="UniProtKB-KW"/>
</dbReference>
<comment type="similarity">
    <text evidence="17">Belongs to the PP2C family.</text>
</comment>
<feature type="binding site" evidence="16">
    <location>
        <position position="554"/>
    </location>
    <ligand>
        <name>ATP</name>
        <dbReference type="ChEBI" id="CHEBI:30616"/>
    </ligand>
</feature>
<dbReference type="InterPro" id="IPR000595">
    <property type="entry name" value="cNMP-bd_dom"/>
</dbReference>
<feature type="domain" description="PPM-type phosphatase" evidence="21">
    <location>
        <begin position="946"/>
        <end position="1268"/>
    </location>
</feature>
<dbReference type="EMBL" id="HBHK01010429">
    <property type="protein sequence ID" value="CAD9679336.1"/>
    <property type="molecule type" value="Transcribed_RNA"/>
</dbReference>
<dbReference type="SMART" id="SM00100">
    <property type="entry name" value="cNMP"/>
    <property type="match status" value="2"/>
</dbReference>
<sequence>MRKLKFWKREKKKQTGEHSTGSEGEEDIEVFEEDHTKGFAKTSSSAASLQNRRSVEDQTEDFLGGAGAAVIGGVGAVAAAGLDKGSEQVHDDEIGEDLVDCVVEDSDSDGEAEQLDTMKRVGGGMNSKIAEMMMKKDSKRSKGSSSSDSDSDDSSNDSEGEALMDIEDDDMFTNVVDQDGNLEEERKVIVRDKRDVLAQVPFFAQFPQHHQAQLFEELHVEHFKDGDLIVKQGDMGDRMYVIIEGEAVVWREEASGETRDVTHLYQFDYFGELALVYGQVRNSNVSAIGNATVMYLSKEGFEKFENIRVFMIVQKIPLLTKLRLDMQIKIVRKLKAVIFEKGEYVVRQGETGDAFYMISKGSAEVVEHDEVATHLYEGHTFGQMALLSGAPRLASVRASEQLICMELKADAFKELIEQESDFNKLLTSDDRVIRRRRSKRDARKNKSRTGTELGLGFESGRRLSTGSSVSCASNSSAMRNSSFTGSLFGKERGISTLSANGDSVLIENTKVAKTSKGGRRVINGFVIGKDIGKGTFGRVRLCTHEDTGGQYAIKIIDKSKIDMRTVKSKHTPGMDEMRQEVAIMKRLSHPNIVNLCAVIDDPAASQLYIVTEYCEKGAVMEGLDGNDPLPEAKAREYFRDILLGVHYLHGQGVIHRDIKPMNLLLTKDDVVKIGDFGTAARLITGNSKYVAGVTGTPAFMAPELLVEDSEEYDGPAVDLWSCGATLFMLVTGRPPWMSDDEINLAKKVKNDELVFPADWNKNNYSPHLKNLISQLLVKDPKNRLTLQETMKHDWVTEEGSELLEEHQKVLVSWESSGGVEPPSKEEEDAAIDQIQATHSGHTLLSTPANSDASIVGRPTSQLGSSPSGRQRDEKKFDEDLAGMGAKFVEEEEDDDGSESDENAVDLDDYGRFPETPRGNPVPVALKTIGERVVAKKGGKKVGNHLRYAHSEDQNKRARMEDMIAIQTKLSKHKGGLFSHTSASSQYFYAAIYDGHGGDLVSKLLRDELHKVIASQPDFPKDINNAVKVGCLSMDRKMLQKAASIINEQKLKVTAGTARQGLIRTKGDRSSGGSDIHREYQKAGATALICIIQPVDLTLTVAWLGDSRAVLCRTCEGSDEVSAIPLTVDHKASREDEKERIRAAGGSVDRKGRVDGALAVSRAFGDIMHKGPEVKALLDMTEETYVDVLSNGIVIAKPDTISRKLEPTMDEFIILASDGIWDVVTNQKAVNLIRRELNEHQDVQRAADKLVQVAALDSVDNISVVVIALNA</sequence>
<evidence type="ECO:0000256" key="5">
    <source>
        <dbReference type="ARBA" id="ARBA00022535"/>
    </source>
</evidence>
<evidence type="ECO:0000256" key="8">
    <source>
        <dbReference type="ARBA" id="ARBA00022741"/>
    </source>
</evidence>
<dbReference type="PROSITE" id="PS00107">
    <property type="entry name" value="PROTEIN_KINASE_ATP"/>
    <property type="match status" value="1"/>
</dbReference>
<keyword evidence="4" id="KW-0723">Serine/threonine-protein kinase</keyword>
<feature type="domain" description="Protein kinase" evidence="19">
    <location>
        <begin position="525"/>
        <end position="795"/>
    </location>
</feature>
<gene>
    <name evidence="22" type="ORF">QSP1433_LOCUS6508</name>
    <name evidence="23" type="ORF">QSP1433_LOCUS6509</name>
    <name evidence="24" type="ORF">QSP1433_LOCUS6510</name>
</gene>
<dbReference type="CDD" id="cd00038">
    <property type="entry name" value="CAP_ED"/>
    <property type="match status" value="2"/>
</dbReference>
<dbReference type="GO" id="GO:0005952">
    <property type="term" value="C:cAMP-dependent protein kinase complex"/>
    <property type="evidence" value="ECO:0007669"/>
    <property type="project" value="TreeGrafter"/>
</dbReference>
<dbReference type="InterPro" id="IPR011009">
    <property type="entry name" value="Kinase-like_dom_sf"/>
</dbReference>
<keyword evidence="3" id="KW-0963">Cytoplasm</keyword>
<feature type="domain" description="Cyclic nucleotide-binding" evidence="20">
    <location>
        <begin position="318"/>
        <end position="416"/>
    </location>
</feature>
<dbReference type="GO" id="GO:0016020">
    <property type="term" value="C:membrane"/>
    <property type="evidence" value="ECO:0007669"/>
    <property type="project" value="UniProtKB-SubCell"/>
</dbReference>
<dbReference type="InterPro" id="IPR017441">
    <property type="entry name" value="Protein_kinase_ATP_BS"/>
</dbReference>
<dbReference type="Pfam" id="PF00069">
    <property type="entry name" value="Pkinase"/>
    <property type="match status" value="1"/>
</dbReference>
<comment type="subcellular location">
    <subcellularLocation>
        <location evidence="2">Membrane</location>
        <topology evidence="2">Peripheral membrane protein</topology>
    </subcellularLocation>
</comment>
<accession>A0A7S2WCW2</accession>
<dbReference type="GO" id="GO:0004721">
    <property type="term" value="F:phosphoprotein phosphatase activity"/>
    <property type="evidence" value="ECO:0007669"/>
    <property type="project" value="UniProtKB-KW"/>
</dbReference>
<keyword evidence="10 17" id="KW-0378">Hydrolase</keyword>
<keyword evidence="8 16" id="KW-0547">Nucleotide-binding</keyword>
<feature type="compositionally biased region" description="Polar residues" evidence="18">
    <location>
        <begin position="41"/>
        <end position="52"/>
    </location>
</feature>
<feature type="compositionally biased region" description="Acidic residues" evidence="18">
    <location>
        <begin position="149"/>
        <end position="166"/>
    </location>
</feature>
<keyword evidence="9" id="KW-0418">Kinase</keyword>
<dbReference type="FunFam" id="1.10.510.10:FF:000571">
    <property type="entry name" value="Maternal embryonic leucine zipper kinase"/>
    <property type="match status" value="1"/>
</dbReference>
<evidence type="ECO:0000256" key="2">
    <source>
        <dbReference type="ARBA" id="ARBA00004170"/>
    </source>
</evidence>
<dbReference type="GO" id="GO:0046872">
    <property type="term" value="F:metal ion binding"/>
    <property type="evidence" value="ECO:0007669"/>
    <property type="project" value="UniProtKB-KW"/>
</dbReference>
<keyword evidence="5" id="KW-0140">cGMP</keyword>
<reference evidence="23" key="1">
    <citation type="submission" date="2021-01" db="EMBL/GenBank/DDBJ databases">
        <authorList>
            <person name="Corre E."/>
            <person name="Pelletier E."/>
            <person name="Niang G."/>
            <person name="Scheremetjew M."/>
            <person name="Finn R."/>
            <person name="Kale V."/>
            <person name="Holt S."/>
            <person name="Cochrane G."/>
            <person name="Meng A."/>
            <person name="Brown T."/>
            <person name="Cohen L."/>
        </authorList>
    </citation>
    <scope>NUCLEOTIDE SEQUENCE</scope>
    <source>
        <strain evidence="23">NY070348D</strain>
    </source>
</reference>
<feature type="compositionally biased region" description="Basic residues" evidence="18">
    <location>
        <begin position="1"/>
        <end position="12"/>
    </location>
</feature>
<dbReference type="GO" id="GO:0005524">
    <property type="term" value="F:ATP binding"/>
    <property type="evidence" value="ECO:0007669"/>
    <property type="project" value="UniProtKB-UniRule"/>
</dbReference>
<dbReference type="Pfam" id="PF00027">
    <property type="entry name" value="cNMP_binding"/>
    <property type="match status" value="2"/>
</dbReference>
<feature type="region of interest" description="Disordered" evidence="18">
    <location>
        <begin position="1"/>
        <end position="52"/>
    </location>
</feature>
<dbReference type="InterPro" id="IPR000719">
    <property type="entry name" value="Prot_kinase_dom"/>
</dbReference>
<dbReference type="Gene3D" id="1.10.510.10">
    <property type="entry name" value="Transferase(Phosphotransferase) domain 1"/>
    <property type="match status" value="1"/>
</dbReference>